<name>A0A3S9H8U2_9LACT</name>
<keyword evidence="3" id="KW-1185">Reference proteome</keyword>
<dbReference type="KEGG" id="jeh:EJN90_03230"/>
<protein>
    <submittedName>
        <fullName evidence="2">Uncharacterized protein</fullName>
    </submittedName>
</protein>
<feature type="transmembrane region" description="Helical" evidence="1">
    <location>
        <begin position="118"/>
        <end position="136"/>
    </location>
</feature>
<evidence type="ECO:0000313" key="2">
    <source>
        <dbReference type="EMBL" id="AZP03755.1"/>
    </source>
</evidence>
<dbReference type="AlphaFoldDB" id="A0A3S9H8U2"/>
<accession>A0A3S9H8U2</accession>
<evidence type="ECO:0000256" key="1">
    <source>
        <dbReference type="SAM" id="Phobius"/>
    </source>
</evidence>
<feature type="transmembrane region" description="Helical" evidence="1">
    <location>
        <begin position="12"/>
        <end position="29"/>
    </location>
</feature>
<organism evidence="2 3">
    <name type="scientific">Jeotgalibaca ciconiae</name>
    <dbReference type="NCBI Taxonomy" id="2496265"/>
    <lineage>
        <taxon>Bacteria</taxon>
        <taxon>Bacillati</taxon>
        <taxon>Bacillota</taxon>
        <taxon>Bacilli</taxon>
        <taxon>Lactobacillales</taxon>
        <taxon>Carnobacteriaceae</taxon>
        <taxon>Jeotgalibaca</taxon>
    </lineage>
</organism>
<dbReference type="Proteomes" id="UP000273326">
    <property type="component" value="Chromosome"/>
</dbReference>
<reference evidence="3" key="1">
    <citation type="submission" date="2018-12" db="EMBL/GenBank/DDBJ databases">
        <title>Complete genome sequencing of Jeotgalibaca sp. H21T32.</title>
        <authorList>
            <person name="Bae J.-W."/>
            <person name="Lee S.-Y."/>
        </authorList>
    </citation>
    <scope>NUCLEOTIDE SEQUENCE [LARGE SCALE GENOMIC DNA]</scope>
    <source>
        <strain evidence="3">H21T32</strain>
    </source>
</reference>
<proteinExistence type="predicted"/>
<evidence type="ECO:0000313" key="3">
    <source>
        <dbReference type="Proteomes" id="UP000273326"/>
    </source>
</evidence>
<sequence>MRASLLIQGQISYFFIGQGGLVRFSYFILSRLGAPLPWGVIEELLNTTLNDICNREYGIAVSKYKLSIKAKKFINNLYYNHNINLLAWSHHYLDFYFSASYFGLIVVESLWRMKKTIIKYEIMLIEIYLIYLAYLIT</sequence>
<gene>
    <name evidence="2" type="ORF">EJN90_03230</name>
</gene>
<keyword evidence="1" id="KW-0472">Membrane</keyword>
<keyword evidence="1" id="KW-0812">Transmembrane</keyword>
<feature type="transmembrane region" description="Helical" evidence="1">
    <location>
        <begin position="95"/>
        <end position="111"/>
    </location>
</feature>
<dbReference type="EMBL" id="CP034465">
    <property type="protein sequence ID" value="AZP03755.1"/>
    <property type="molecule type" value="Genomic_DNA"/>
</dbReference>
<keyword evidence="1" id="KW-1133">Transmembrane helix</keyword>